<evidence type="ECO:0000313" key="4">
    <source>
        <dbReference type="Proteomes" id="UP000053342"/>
    </source>
</evidence>
<name>A0A0D2BRA2_9EURO</name>
<keyword evidence="1" id="KW-0732">Signal</keyword>
<proteinExistence type="predicted"/>
<dbReference type="PANTHER" id="PTHR33928:SF2">
    <property type="entry name" value="PECTATE LYASE SUPERFAMILY PROTEIN DOMAIN-CONTAINING PROTEIN-RELATED"/>
    <property type="match status" value="1"/>
</dbReference>
<dbReference type="STRING" id="215243.A0A0D2BRA2"/>
<sequence>MWPSYACVFGLYAALLLGSSNAAASTYWLANKPNVGTVAFQTNLNYPVFRNVKDYGARGDGIQDDTDAINNAISAPGSLSTITSKLNGRCGGGNSTVGSFCQSSTVTPALVYFPPGTYVVSKPLIMFYMTQMVGDAVTPPTIKVAANYTQIIGLAVMDADIYIPNGAGNEWYANQNNFWRQIRNFIIDMTTAPLTAAGIHWQVAQATSLQNIVINMVAKDVVNNAQQGVYMENGSGGFFSDVTVNGGSLGMYLGNQQFTTRKLTFNGCATAIKMNFDWLWLFTQVSITNSNVGIDMTNGGFSNQATGSVVVLDSVISAQQGILTPYAPGYSSPQAAGTLVLERVDFTGSVDAISAAGGTQARTVLPGGQFIDLFAQGNAWTTAGQGLNGQSFNGTSCTYANSSQTVYAAQETTIQRQLAPVPRPSNLVDSNGQYIYRVKPQYETLQWSSFLSAKANGLAGDGQTDDTVAMQNLFNLAASTNKVVYFDKGAYIVTSTINVPPTLKMTGEMLPIIMATGSFWNDQMNPKPVLKIGNPGDVGTVEISDIIFETRGPCPGAIIVEWNIKAQGPALAGMWDAHWRIGGSAGTNLQMDQCIKTPSQPITSGSSVLTNCIGAFLLLHVTPQADGYFENTWGWVADHELDMGTRDQIYIFNKAGFLFESAEGPVWLYGTASEHSVMYDYQFSNTKNVFMGHIQHETAYYQGNPDALHSYFTPQSSWNDPTYSDCTAANCARTWGLRILNSSSIFMYGGGLYNFFENWNTQACLGTESCQERMVDIHNSTDVYLWALSTKGSQFMISYEGTDVVPYSVNRANFCETIALFELAESQ</sequence>
<dbReference type="InterPro" id="IPR012334">
    <property type="entry name" value="Pectin_lyas_fold"/>
</dbReference>
<dbReference type="InterPro" id="IPR039279">
    <property type="entry name" value="QRT3-like"/>
</dbReference>
<dbReference type="InterPro" id="IPR011050">
    <property type="entry name" value="Pectin_lyase_fold/virulence"/>
</dbReference>
<dbReference type="GO" id="GO:0004650">
    <property type="term" value="F:polygalacturonase activity"/>
    <property type="evidence" value="ECO:0007669"/>
    <property type="project" value="InterPro"/>
</dbReference>
<dbReference type="OrthoDB" id="1046782at2759"/>
<dbReference type="PANTHER" id="PTHR33928">
    <property type="entry name" value="POLYGALACTURONASE QRT3"/>
    <property type="match status" value="1"/>
</dbReference>
<organism evidence="3 4">
    <name type="scientific">Exophiala oligosperma</name>
    <dbReference type="NCBI Taxonomy" id="215243"/>
    <lineage>
        <taxon>Eukaryota</taxon>
        <taxon>Fungi</taxon>
        <taxon>Dikarya</taxon>
        <taxon>Ascomycota</taxon>
        <taxon>Pezizomycotina</taxon>
        <taxon>Eurotiomycetes</taxon>
        <taxon>Chaetothyriomycetidae</taxon>
        <taxon>Chaetothyriales</taxon>
        <taxon>Herpotrichiellaceae</taxon>
        <taxon>Exophiala</taxon>
    </lineage>
</organism>
<dbReference type="RefSeq" id="XP_016260198.1">
    <property type="nucleotide sequence ID" value="XM_016409890.1"/>
</dbReference>
<evidence type="ECO:0000259" key="2">
    <source>
        <dbReference type="Pfam" id="PF12708"/>
    </source>
</evidence>
<dbReference type="AlphaFoldDB" id="A0A0D2BRA2"/>
<keyword evidence="4" id="KW-1185">Reference proteome</keyword>
<protein>
    <recommendedName>
        <fullName evidence="2">Rhamnogalacturonase A/B/Epimerase-like pectate lyase domain-containing protein</fullName>
    </recommendedName>
</protein>
<dbReference type="CDD" id="cd23668">
    <property type="entry name" value="GH55_beta13glucanase-like"/>
    <property type="match status" value="1"/>
</dbReference>
<dbReference type="SUPFAM" id="SSF51126">
    <property type="entry name" value="Pectin lyase-like"/>
    <property type="match status" value="2"/>
</dbReference>
<evidence type="ECO:0000256" key="1">
    <source>
        <dbReference type="SAM" id="SignalP"/>
    </source>
</evidence>
<dbReference type="FunFam" id="2.160.20.10:FF:000023">
    <property type="entry name" value="Exo-beta-1,3-glucanase Exg0"/>
    <property type="match status" value="1"/>
</dbReference>
<dbReference type="VEuPathDB" id="FungiDB:PV06_08541"/>
<dbReference type="EMBL" id="KN847339">
    <property type="protein sequence ID" value="KIW39982.1"/>
    <property type="molecule type" value="Genomic_DNA"/>
</dbReference>
<feature type="domain" description="Rhamnogalacturonase A/B/Epimerase-like pectate lyase" evidence="2">
    <location>
        <begin position="49"/>
        <end position="295"/>
    </location>
</feature>
<reference evidence="3 4" key="1">
    <citation type="submission" date="2015-01" db="EMBL/GenBank/DDBJ databases">
        <title>The Genome Sequence of Exophiala oligosperma CBS72588.</title>
        <authorList>
            <consortium name="The Broad Institute Genomics Platform"/>
            <person name="Cuomo C."/>
            <person name="de Hoog S."/>
            <person name="Gorbushina A."/>
            <person name="Stielow B."/>
            <person name="Teixiera M."/>
            <person name="Abouelleil A."/>
            <person name="Chapman S.B."/>
            <person name="Priest M."/>
            <person name="Young S.K."/>
            <person name="Wortman J."/>
            <person name="Nusbaum C."/>
            <person name="Birren B."/>
        </authorList>
    </citation>
    <scope>NUCLEOTIDE SEQUENCE [LARGE SCALE GENOMIC DNA]</scope>
    <source>
        <strain evidence="3 4">CBS 72588</strain>
    </source>
</reference>
<dbReference type="HOGENOM" id="CLU_002540_2_1_1"/>
<dbReference type="GeneID" id="27360615"/>
<accession>A0A0D2BRA2</accession>
<evidence type="ECO:0000313" key="3">
    <source>
        <dbReference type="EMBL" id="KIW39982.1"/>
    </source>
</evidence>
<feature type="chain" id="PRO_5002254706" description="Rhamnogalacturonase A/B/Epimerase-like pectate lyase domain-containing protein" evidence="1">
    <location>
        <begin position="23"/>
        <end position="827"/>
    </location>
</feature>
<dbReference type="Pfam" id="PF12708">
    <property type="entry name" value="Pect-lyase_RHGA_epim"/>
    <property type="match status" value="2"/>
</dbReference>
<dbReference type="Proteomes" id="UP000053342">
    <property type="component" value="Unassembled WGS sequence"/>
</dbReference>
<feature type="signal peptide" evidence="1">
    <location>
        <begin position="1"/>
        <end position="22"/>
    </location>
</feature>
<feature type="domain" description="Rhamnogalacturonase A/B/Epimerase-like pectate lyase" evidence="2">
    <location>
        <begin position="451"/>
        <end position="523"/>
    </location>
</feature>
<dbReference type="Gene3D" id="2.160.20.10">
    <property type="entry name" value="Single-stranded right-handed beta-helix, Pectin lyase-like"/>
    <property type="match status" value="2"/>
</dbReference>
<dbReference type="InterPro" id="IPR024535">
    <property type="entry name" value="RHGA/B-epi-like_pectate_lyase"/>
</dbReference>
<gene>
    <name evidence="3" type="ORF">PV06_08541</name>
</gene>